<dbReference type="Proteomes" id="UP001148838">
    <property type="component" value="Unassembled WGS sequence"/>
</dbReference>
<proteinExistence type="predicted"/>
<dbReference type="EMBL" id="JAJSOF020000036">
    <property type="protein sequence ID" value="KAJ4428815.1"/>
    <property type="molecule type" value="Genomic_DNA"/>
</dbReference>
<feature type="compositionally biased region" description="Polar residues" evidence="1">
    <location>
        <begin position="35"/>
        <end position="51"/>
    </location>
</feature>
<organism evidence="2 3">
    <name type="scientific">Periplaneta americana</name>
    <name type="common">American cockroach</name>
    <name type="synonym">Blatta americana</name>
    <dbReference type="NCBI Taxonomy" id="6978"/>
    <lineage>
        <taxon>Eukaryota</taxon>
        <taxon>Metazoa</taxon>
        <taxon>Ecdysozoa</taxon>
        <taxon>Arthropoda</taxon>
        <taxon>Hexapoda</taxon>
        <taxon>Insecta</taxon>
        <taxon>Pterygota</taxon>
        <taxon>Neoptera</taxon>
        <taxon>Polyneoptera</taxon>
        <taxon>Dictyoptera</taxon>
        <taxon>Blattodea</taxon>
        <taxon>Blattoidea</taxon>
        <taxon>Blattidae</taxon>
        <taxon>Blattinae</taxon>
        <taxon>Periplaneta</taxon>
    </lineage>
</organism>
<feature type="region of interest" description="Disordered" evidence="1">
    <location>
        <begin position="22"/>
        <end position="98"/>
    </location>
</feature>
<gene>
    <name evidence="2" type="ORF">ANN_25808</name>
</gene>
<sequence length="120" mass="11952">MAGLCEGGNEPSGSLKAICNVKTTDQGNPRGEMYTRSTAISRASQKSTAESRSAGRCLALDGVPPGPVEGLAGRPHAVAGSPDRLPADNSHAGGKLPIGHNTTVFTLFKGGGPAKGGGKG</sequence>
<protein>
    <submittedName>
        <fullName evidence="2">Uncharacterized protein</fullName>
    </submittedName>
</protein>
<evidence type="ECO:0000313" key="3">
    <source>
        <dbReference type="Proteomes" id="UP001148838"/>
    </source>
</evidence>
<accession>A0ABQ8S4I8</accession>
<comment type="caution">
    <text evidence="2">The sequence shown here is derived from an EMBL/GenBank/DDBJ whole genome shotgun (WGS) entry which is preliminary data.</text>
</comment>
<reference evidence="2 3" key="1">
    <citation type="journal article" date="2022" name="Allergy">
        <title>Genome assembly and annotation of Periplaneta americana reveal a comprehensive cockroach allergen profile.</title>
        <authorList>
            <person name="Wang L."/>
            <person name="Xiong Q."/>
            <person name="Saelim N."/>
            <person name="Wang L."/>
            <person name="Nong W."/>
            <person name="Wan A.T."/>
            <person name="Shi M."/>
            <person name="Liu X."/>
            <person name="Cao Q."/>
            <person name="Hui J.H.L."/>
            <person name="Sookrung N."/>
            <person name="Leung T.F."/>
            <person name="Tungtrongchitr A."/>
            <person name="Tsui S.K.W."/>
        </authorList>
    </citation>
    <scope>NUCLEOTIDE SEQUENCE [LARGE SCALE GENOMIC DNA]</scope>
    <source>
        <strain evidence="2">PWHHKU_190912</strain>
    </source>
</reference>
<evidence type="ECO:0000256" key="1">
    <source>
        <dbReference type="SAM" id="MobiDB-lite"/>
    </source>
</evidence>
<name>A0ABQ8S4I8_PERAM</name>
<keyword evidence="3" id="KW-1185">Reference proteome</keyword>
<evidence type="ECO:0000313" key="2">
    <source>
        <dbReference type="EMBL" id="KAJ4428815.1"/>
    </source>
</evidence>